<evidence type="ECO:0000313" key="2">
    <source>
        <dbReference type="Proteomes" id="UP000294894"/>
    </source>
</evidence>
<dbReference type="EMBL" id="CP038267">
    <property type="protein sequence ID" value="QBR93405.1"/>
    <property type="molecule type" value="Genomic_DNA"/>
</dbReference>
<keyword evidence="2" id="KW-1185">Reference proteome</keyword>
<dbReference type="AlphaFoldDB" id="A0A4P7GML8"/>
<dbReference type="Proteomes" id="UP000294894">
    <property type="component" value="Chromosome"/>
</dbReference>
<reference evidence="1 2" key="1">
    <citation type="submission" date="2019-03" db="EMBL/GenBank/DDBJ databases">
        <title>Three New Species of Nocardioides, Nocardioides euryhalodurans sp. nov., Nocardioides seonyuensis sp. nov. and Nocardioides eburneoflavus sp. nov., Iolated from Soil.</title>
        <authorList>
            <person name="Roh S.G."/>
            <person name="Lee C."/>
            <person name="Kim M.-K."/>
            <person name="Kim S.B."/>
        </authorList>
    </citation>
    <scope>NUCLEOTIDE SEQUENCE [LARGE SCALE GENOMIC DNA]</scope>
    <source>
        <strain evidence="1 2">MMS17-SY117</strain>
    </source>
</reference>
<organism evidence="1 2">
    <name type="scientific">Nocardioides euryhalodurans</name>
    <dbReference type="NCBI Taxonomy" id="2518370"/>
    <lineage>
        <taxon>Bacteria</taxon>
        <taxon>Bacillati</taxon>
        <taxon>Actinomycetota</taxon>
        <taxon>Actinomycetes</taxon>
        <taxon>Propionibacteriales</taxon>
        <taxon>Nocardioidaceae</taxon>
        <taxon>Nocardioides</taxon>
    </lineage>
</organism>
<evidence type="ECO:0000313" key="1">
    <source>
        <dbReference type="EMBL" id="QBR93405.1"/>
    </source>
</evidence>
<dbReference type="OrthoDB" id="9816424at2"/>
<dbReference type="RefSeq" id="WP_135078807.1">
    <property type="nucleotide sequence ID" value="NZ_CP038267.1"/>
</dbReference>
<dbReference type="KEGG" id="noy:EXE57_14860"/>
<dbReference type="GO" id="GO:0032259">
    <property type="term" value="P:methylation"/>
    <property type="evidence" value="ECO:0007669"/>
    <property type="project" value="UniProtKB-KW"/>
</dbReference>
<dbReference type="InterPro" id="IPR029063">
    <property type="entry name" value="SAM-dependent_MTases_sf"/>
</dbReference>
<proteinExistence type="predicted"/>
<name>A0A4P7GML8_9ACTN</name>
<protein>
    <submittedName>
        <fullName evidence="1">Class I SAM-dependent methyltransferase</fullName>
    </submittedName>
</protein>
<dbReference type="SUPFAM" id="SSF53335">
    <property type="entry name" value="S-adenosyl-L-methionine-dependent methyltransferases"/>
    <property type="match status" value="1"/>
</dbReference>
<keyword evidence="1" id="KW-0489">Methyltransferase</keyword>
<gene>
    <name evidence="1" type="ORF">EXE57_14860</name>
</gene>
<dbReference type="Gene3D" id="3.40.50.150">
    <property type="entry name" value="Vaccinia Virus protein VP39"/>
    <property type="match status" value="1"/>
</dbReference>
<keyword evidence="1" id="KW-0808">Transferase</keyword>
<dbReference type="GO" id="GO:0008168">
    <property type="term" value="F:methyltransferase activity"/>
    <property type="evidence" value="ECO:0007669"/>
    <property type="project" value="UniProtKB-KW"/>
</dbReference>
<accession>A0A4P7GML8</accession>
<sequence length="265" mass="30111">MIERLKGLAVRHVKPHLSDDTWARLRGGTDPVRPDLTEIARRTGTDKWGLHFYTPHYERHLAHLRDEEFVLLEIGVGGYARSGQGGGSLRMWRRYFRQAQVVGLDIEDKSFVDRPRMTTVQGDQSDPAVLESIVERFGVPRVVIDDGSHRPEHVKATFDVLFPLLPSGAIYAIEDTQTSYWPEFGGSEDRDSPDTTMGLVKRLVDGLNHEEFLDPDYTATYTDTHVRAVHCYHNLVVLEKGENLEGSNKRSVLRKRYGRASAAER</sequence>